<dbReference type="PROSITE" id="PS50059">
    <property type="entry name" value="FKBP_PPIASE"/>
    <property type="match status" value="1"/>
</dbReference>
<keyword evidence="3 4" id="KW-0413">Isomerase</keyword>
<dbReference type="Gene3D" id="3.10.50.40">
    <property type="match status" value="1"/>
</dbReference>
<keyword evidence="9" id="KW-1185">Reference proteome</keyword>
<comment type="catalytic activity">
    <reaction evidence="1 4 5">
        <text>[protein]-peptidylproline (omega=180) = [protein]-peptidylproline (omega=0)</text>
        <dbReference type="Rhea" id="RHEA:16237"/>
        <dbReference type="Rhea" id="RHEA-COMP:10747"/>
        <dbReference type="Rhea" id="RHEA-COMP:10748"/>
        <dbReference type="ChEBI" id="CHEBI:83833"/>
        <dbReference type="ChEBI" id="CHEBI:83834"/>
        <dbReference type="EC" id="5.2.1.8"/>
    </reaction>
</comment>
<dbReference type="InterPro" id="IPR036824">
    <property type="entry name" value="Nucleoplasmin_core_dom_sf"/>
</dbReference>
<dbReference type="PIRSF" id="PIRSF001473">
    <property type="entry name" value="FK506-bp_FPR3"/>
    <property type="match status" value="1"/>
</dbReference>
<dbReference type="Pfam" id="PF17800">
    <property type="entry name" value="NPL"/>
    <property type="match status" value="1"/>
</dbReference>
<dbReference type="GO" id="GO:0000785">
    <property type="term" value="C:chromatin"/>
    <property type="evidence" value="ECO:0007669"/>
    <property type="project" value="TreeGrafter"/>
</dbReference>
<organism evidence="8 9">
    <name type="scientific">Elysia crispata</name>
    <name type="common">lettuce slug</name>
    <dbReference type="NCBI Taxonomy" id="231223"/>
    <lineage>
        <taxon>Eukaryota</taxon>
        <taxon>Metazoa</taxon>
        <taxon>Spiralia</taxon>
        <taxon>Lophotrochozoa</taxon>
        <taxon>Mollusca</taxon>
        <taxon>Gastropoda</taxon>
        <taxon>Heterobranchia</taxon>
        <taxon>Euthyneura</taxon>
        <taxon>Panpulmonata</taxon>
        <taxon>Sacoglossa</taxon>
        <taxon>Placobranchoidea</taxon>
        <taxon>Plakobranchidae</taxon>
        <taxon>Elysia</taxon>
    </lineage>
</organism>
<accession>A0AAE0ZAA0</accession>
<dbReference type="InterPro" id="IPR046357">
    <property type="entry name" value="PPIase_dom_sf"/>
</dbReference>
<reference evidence="8" key="1">
    <citation type="journal article" date="2023" name="G3 (Bethesda)">
        <title>A reference genome for the long-term kleptoplast-retaining sea slug Elysia crispata morphotype clarki.</title>
        <authorList>
            <person name="Eastman K.E."/>
            <person name="Pendleton A.L."/>
            <person name="Shaikh M.A."/>
            <person name="Suttiyut T."/>
            <person name="Ogas R."/>
            <person name="Tomko P."/>
            <person name="Gavelis G."/>
            <person name="Widhalm J.R."/>
            <person name="Wisecaver J.H."/>
        </authorList>
    </citation>
    <scope>NUCLEOTIDE SEQUENCE</scope>
    <source>
        <strain evidence="8">ECLA1</strain>
    </source>
</reference>
<dbReference type="GO" id="GO:0003755">
    <property type="term" value="F:peptidyl-prolyl cis-trans isomerase activity"/>
    <property type="evidence" value="ECO:0007669"/>
    <property type="project" value="UniProtKB-KW"/>
</dbReference>
<dbReference type="InterPro" id="IPR041232">
    <property type="entry name" value="NPL"/>
</dbReference>
<gene>
    <name evidence="8" type="ORF">RRG08_026173</name>
</gene>
<dbReference type="InterPro" id="IPR001179">
    <property type="entry name" value="PPIase_FKBP_dom"/>
</dbReference>
<evidence type="ECO:0000313" key="8">
    <source>
        <dbReference type="EMBL" id="KAK3765697.1"/>
    </source>
</evidence>
<dbReference type="Pfam" id="PF00254">
    <property type="entry name" value="FKBP_C"/>
    <property type="match status" value="1"/>
</dbReference>
<feature type="compositionally biased region" description="Polar residues" evidence="6">
    <location>
        <begin position="248"/>
        <end position="266"/>
    </location>
</feature>
<feature type="compositionally biased region" description="Acidic residues" evidence="6">
    <location>
        <begin position="158"/>
        <end position="212"/>
    </location>
</feature>
<dbReference type="PANTHER" id="PTHR43811">
    <property type="entry name" value="FKBP-TYPE PEPTIDYL-PROLYL CIS-TRANS ISOMERASE FKPA"/>
    <property type="match status" value="1"/>
</dbReference>
<evidence type="ECO:0000256" key="4">
    <source>
        <dbReference type="PIRNR" id="PIRNR001473"/>
    </source>
</evidence>
<evidence type="ECO:0000313" key="9">
    <source>
        <dbReference type="Proteomes" id="UP001283361"/>
    </source>
</evidence>
<dbReference type="SUPFAM" id="SSF54534">
    <property type="entry name" value="FKBP-like"/>
    <property type="match status" value="1"/>
</dbReference>
<evidence type="ECO:0000256" key="3">
    <source>
        <dbReference type="ARBA" id="ARBA00023235"/>
    </source>
</evidence>
<name>A0AAE0ZAA0_9GAST</name>
<evidence type="ECO:0000256" key="6">
    <source>
        <dbReference type="SAM" id="MobiDB-lite"/>
    </source>
</evidence>
<feature type="compositionally biased region" description="Basic residues" evidence="6">
    <location>
        <begin position="278"/>
        <end position="287"/>
    </location>
</feature>
<proteinExistence type="inferred from homology"/>
<dbReference type="InterPro" id="IPR023566">
    <property type="entry name" value="PPIase_Fpr3/Fpr4-like"/>
</dbReference>
<comment type="similarity">
    <text evidence="4">Belongs to the FKBP-type PPIase family.</text>
</comment>
<sequence length="423" mass="46561">MVKIRECTESDNMFWGVTIDSGKKYSQTVKQAFHVSMAALDLNGKKSSENVQVMLQHDSSEFLLCTLNDKILQQSLDLNFEIGEEVAFSLNGSGVVHLSGYLALGEDDFDEEPLSESDEEVPSLVDTPDSSVATVGNKRKNSSVGSTPKKAKLSTSDMLDEAESEDDEDDEDFSDDFDDGEFPDEEDSDTDFEDEDEEEDIESDVEDEEVSSVDEKVETPKSIKSAQKRKEEENKNTPERANKKYNKTPLQSTPVGNKSVSPQSVTPLRAENGESSNKKKKKKKKKNKGDTSVNESEVNTPDQTPKIEMTPKKRVVAGGTIVEDIKVGHGPEAKPGKKVSVYYVGTLAKNQKRFDSCQGGKPFKFRLNQGEVIKGWDNGVNGMKVGGKRKITVPANQGYGNVKQGPIPPNSTLVFEVELKAVN</sequence>
<evidence type="ECO:0000259" key="7">
    <source>
        <dbReference type="PROSITE" id="PS50059"/>
    </source>
</evidence>
<dbReference type="SUPFAM" id="SSF69203">
    <property type="entry name" value="Nucleoplasmin-like core domain"/>
    <property type="match status" value="1"/>
</dbReference>
<feature type="compositionally biased region" description="Acidic residues" evidence="6">
    <location>
        <begin position="110"/>
        <end position="121"/>
    </location>
</feature>
<keyword evidence="2 4" id="KW-0697">Rotamase</keyword>
<evidence type="ECO:0000256" key="2">
    <source>
        <dbReference type="ARBA" id="ARBA00023110"/>
    </source>
</evidence>
<dbReference type="PANTHER" id="PTHR43811:SF19">
    <property type="entry name" value="39 KDA FK506-BINDING NUCLEAR PROTEIN"/>
    <property type="match status" value="1"/>
</dbReference>
<comment type="caution">
    <text evidence="8">The sequence shown here is derived from an EMBL/GenBank/DDBJ whole genome shotgun (WGS) entry which is preliminary data.</text>
</comment>
<dbReference type="Gene3D" id="2.60.120.340">
    <property type="entry name" value="Nucleoplasmin core domain"/>
    <property type="match status" value="1"/>
</dbReference>
<dbReference type="GO" id="GO:0005730">
    <property type="term" value="C:nucleolus"/>
    <property type="evidence" value="ECO:0007669"/>
    <property type="project" value="TreeGrafter"/>
</dbReference>
<dbReference type="FunFam" id="3.10.50.40:FF:000006">
    <property type="entry name" value="Peptidyl-prolyl cis-trans isomerase"/>
    <property type="match status" value="1"/>
</dbReference>
<dbReference type="EMBL" id="JAWDGP010004277">
    <property type="protein sequence ID" value="KAK3765697.1"/>
    <property type="molecule type" value="Genomic_DNA"/>
</dbReference>
<feature type="compositionally biased region" description="Basic and acidic residues" evidence="6">
    <location>
        <begin position="228"/>
        <end position="242"/>
    </location>
</feature>
<dbReference type="Proteomes" id="UP001283361">
    <property type="component" value="Unassembled WGS sequence"/>
</dbReference>
<protein>
    <recommendedName>
        <fullName evidence="4">FK506-binding protein</fullName>
        <ecNumber evidence="4">5.2.1.8</ecNumber>
    </recommendedName>
</protein>
<feature type="domain" description="PPIase FKBP-type" evidence="7">
    <location>
        <begin position="336"/>
        <end position="423"/>
    </location>
</feature>
<feature type="compositionally biased region" description="Polar residues" evidence="6">
    <location>
        <begin position="290"/>
        <end position="303"/>
    </location>
</feature>
<evidence type="ECO:0000256" key="1">
    <source>
        <dbReference type="ARBA" id="ARBA00000971"/>
    </source>
</evidence>
<dbReference type="AlphaFoldDB" id="A0AAE0ZAA0"/>
<feature type="region of interest" description="Disordered" evidence="6">
    <location>
        <begin position="110"/>
        <end position="309"/>
    </location>
</feature>
<evidence type="ECO:0000256" key="5">
    <source>
        <dbReference type="PROSITE-ProRule" id="PRU00277"/>
    </source>
</evidence>
<dbReference type="EC" id="5.2.1.8" evidence="4"/>